<dbReference type="InterPro" id="IPR050445">
    <property type="entry name" value="Bact_polysacc_biosynth/exp"/>
</dbReference>
<keyword evidence="10" id="KW-0418">Kinase</keyword>
<evidence type="ECO:0000256" key="11">
    <source>
        <dbReference type="ARBA" id="ARBA00022840"/>
    </source>
</evidence>
<dbReference type="InterPro" id="IPR032807">
    <property type="entry name" value="GNVR"/>
</dbReference>
<feature type="domain" description="Polysaccharide chain length determinant N-terminal" evidence="18">
    <location>
        <begin position="33"/>
        <end position="124"/>
    </location>
</feature>
<sequence>MNDKPIYSPIVQSNFPQVVNPPYEGGGYQADEEELDLRRYWNVIRRHLWGILGLAGSVSVLTFLILLSITPIYRATATLIIEPKEQKVVSVEELYGIDTKSKEYYLTQAEILKSRAIARKVVEALQLGSNPEFIDEEEDVAEGREEIGPVGPYGPQIPTQVVGEGASTEPEGNSEDADLGGWKSWLDWQAWWPFVASVSSMSVDEKGDPLDAVTDKFLERLTVIPVRNTQLVQISFDAASPELAMRVANAVCDAYIDINLDARSEGTQLASKWLAARLEGLRQKLAESERRLQAYLESQNLVDLQGRAWRGEADAGASGVSSLSASQLSDLNVRYIEARKARLEAETLYSQIANLGGAVPENIESMPAIYGDETIRKLKQQEHEALTRVNELASRYGEQHPERVTAETHLESVRAALKKQIASVAARLKQQIAAAYANENALASQIDSIKNELQGIARKESVYRELQREVQSNRELYDMFFKRLKETSEAGDLQPSNARVVDAAILPKFPVKPNKKLGVVIAFLLSLMAGIGLAFLLDFMDKSFRSSEEVEQKLGLPLLGLVPLVTQKQKQGAKDDISRVFLDDPRGNFAESVRTIRTGIMLSALDDPRMSILVTSSVPGEGKSSISMSLAYALAQLNSRVLVVEADLRRPNLAKRCGLSAKMPGLSNLVAQTATLEECIHHYEAGNIDLMPAGIVPPNPLELLSSHRFAEAMTELESEYDAIILDAPPMQPVSDALALSRLVRSVIYVVQAEKTPVHMARSGIDRLRKVRAPVTGVVLSQLNLEKSRRGYSSYYYSDYYYGSYKQEGAHE</sequence>
<dbReference type="InterPro" id="IPR003856">
    <property type="entry name" value="LPS_length_determ_N"/>
</dbReference>
<comment type="catalytic activity">
    <reaction evidence="15">
        <text>L-tyrosyl-[protein] + ATP = O-phospho-L-tyrosyl-[protein] + ADP + H(+)</text>
        <dbReference type="Rhea" id="RHEA:10596"/>
        <dbReference type="Rhea" id="RHEA-COMP:10136"/>
        <dbReference type="Rhea" id="RHEA-COMP:20101"/>
        <dbReference type="ChEBI" id="CHEBI:15378"/>
        <dbReference type="ChEBI" id="CHEBI:30616"/>
        <dbReference type="ChEBI" id="CHEBI:46858"/>
        <dbReference type="ChEBI" id="CHEBI:61978"/>
        <dbReference type="ChEBI" id="CHEBI:456216"/>
        <dbReference type="EC" id="2.7.10.2"/>
    </reaction>
</comment>
<evidence type="ECO:0000256" key="1">
    <source>
        <dbReference type="ARBA" id="ARBA00004429"/>
    </source>
</evidence>
<evidence type="ECO:0000259" key="19">
    <source>
        <dbReference type="Pfam" id="PF13614"/>
    </source>
</evidence>
<evidence type="ECO:0000256" key="14">
    <source>
        <dbReference type="ARBA" id="ARBA00023137"/>
    </source>
</evidence>
<dbReference type="InterPro" id="IPR027417">
    <property type="entry name" value="P-loop_NTPase"/>
</dbReference>
<dbReference type="Pfam" id="PF13614">
    <property type="entry name" value="AAA_31"/>
    <property type="match status" value="1"/>
</dbReference>
<evidence type="ECO:0000256" key="4">
    <source>
        <dbReference type="ARBA" id="ARBA00011903"/>
    </source>
</evidence>
<keyword evidence="14" id="KW-0829">Tyrosine-protein kinase</keyword>
<evidence type="ECO:0000259" key="18">
    <source>
        <dbReference type="Pfam" id="PF02706"/>
    </source>
</evidence>
<dbReference type="NCBIfam" id="TIGR01007">
    <property type="entry name" value="eps_fam"/>
    <property type="match status" value="1"/>
</dbReference>
<feature type="domain" description="AAA" evidence="19">
    <location>
        <begin position="619"/>
        <end position="767"/>
    </location>
</feature>
<keyword evidence="11" id="KW-0067">ATP-binding</keyword>
<dbReference type="InterPro" id="IPR005702">
    <property type="entry name" value="Wzc-like_C"/>
</dbReference>
<evidence type="ECO:0000256" key="9">
    <source>
        <dbReference type="ARBA" id="ARBA00022741"/>
    </source>
</evidence>
<gene>
    <name evidence="21" type="ORF">N4J17_11245</name>
</gene>
<feature type="coiled-coil region" evidence="16">
    <location>
        <begin position="449"/>
        <end position="476"/>
    </location>
</feature>
<keyword evidence="7" id="KW-0808">Transferase</keyword>
<comment type="similarity">
    <text evidence="2">Belongs to the CpsD/CapB family.</text>
</comment>
<organism evidence="21 22">
    <name type="scientific">Methylococcus capsulatus</name>
    <dbReference type="NCBI Taxonomy" id="414"/>
    <lineage>
        <taxon>Bacteria</taxon>
        <taxon>Pseudomonadati</taxon>
        <taxon>Pseudomonadota</taxon>
        <taxon>Gammaproteobacteria</taxon>
        <taxon>Methylococcales</taxon>
        <taxon>Methylococcaceae</taxon>
        <taxon>Methylococcus</taxon>
    </lineage>
</organism>
<evidence type="ECO:0000256" key="16">
    <source>
        <dbReference type="SAM" id="Coils"/>
    </source>
</evidence>
<evidence type="ECO:0000256" key="12">
    <source>
        <dbReference type="ARBA" id="ARBA00022989"/>
    </source>
</evidence>
<comment type="subcellular location">
    <subcellularLocation>
        <location evidence="1">Cell inner membrane</location>
        <topology evidence="1">Multi-pass membrane protein</topology>
    </subcellularLocation>
</comment>
<evidence type="ECO:0000256" key="3">
    <source>
        <dbReference type="ARBA" id="ARBA00008883"/>
    </source>
</evidence>
<keyword evidence="22" id="KW-1185">Reference proteome</keyword>
<dbReference type="SUPFAM" id="SSF52540">
    <property type="entry name" value="P-loop containing nucleoside triphosphate hydrolases"/>
    <property type="match status" value="1"/>
</dbReference>
<dbReference type="PANTHER" id="PTHR32309:SF13">
    <property type="entry name" value="FERRIC ENTEROBACTIN TRANSPORT PROTEIN FEPE"/>
    <property type="match status" value="1"/>
</dbReference>
<evidence type="ECO:0000256" key="5">
    <source>
        <dbReference type="ARBA" id="ARBA00022475"/>
    </source>
</evidence>
<dbReference type="InterPro" id="IPR025669">
    <property type="entry name" value="AAA_dom"/>
</dbReference>
<evidence type="ECO:0000313" key="22">
    <source>
        <dbReference type="Proteomes" id="UP001359308"/>
    </source>
</evidence>
<dbReference type="Pfam" id="PF13807">
    <property type="entry name" value="GNVR"/>
    <property type="match status" value="1"/>
</dbReference>
<dbReference type="EC" id="2.7.10.2" evidence="4"/>
<dbReference type="PANTHER" id="PTHR32309">
    <property type="entry name" value="TYROSINE-PROTEIN KINASE"/>
    <property type="match status" value="1"/>
</dbReference>
<protein>
    <recommendedName>
        <fullName evidence="4">non-specific protein-tyrosine kinase</fullName>
        <ecNumber evidence="4">2.7.10.2</ecNumber>
    </recommendedName>
</protein>
<dbReference type="EMBL" id="CP104311">
    <property type="protein sequence ID" value="WWF01042.1"/>
    <property type="molecule type" value="Genomic_DNA"/>
</dbReference>
<dbReference type="Gene3D" id="3.40.50.300">
    <property type="entry name" value="P-loop containing nucleotide triphosphate hydrolases"/>
    <property type="match status" value="1"/>
</dbReference>
<accession>A0ABZ2F1L4</accession>
<keyword evidence="9" id="KW-0547">Nucleotide-binding</keyword>
<evidence type="ECO:0000256" key="7">
    <source>
        <dbReference type="ARBA" id="ARBA00022679"/>
    </source>
</evidence>
<keyword evidence="8 17" id="KW-0812">Transmembrane</keyword>
<feature type="transmembrane region" description="Helical" evidence="17">
    <location>
        <begin position="517"/>
        <end position="537"/>
    </location>
</feature>
<evidence type="ECO:0000313" key="21">
    <source>
        <dbReference type="EMBL" id="WWF01042.1"/>
    </source>
</evidence>
<reference evidence="21 22" key="1">
    <citation type="submission" date="2022-09" db="EMBL/GenBank/DDBJ databases">
        <authorList>
            <person name="Giprobiosintez L."/>
        </authorList>
    </citation>
    <scope>NUCLEOTIDE SEQUENCE [LARGE SCALE GENOMIC DNA]</scope>
    <source>
        <strain evidence="22">VKPM-B-12549 (GBS-15)</strain>
    </source>
</reference>
<dbReference type="RefSeq" id="WP_198323402.1">
    <property type="nucleotide sequence ID" value="NZ_CP104311.1"/>
</dbReference>
<keyword evidence="6" id="KW-0997">Cell inner membrane</keyword>
<dbReference type="Proteomes" id="UP001359308">
    <property type="component" value="Chromosome"/>
</dbReference>
<evidence type="ECO:0000256" key="2">
    <source>
        <dbReference type="ARBA" id="ARBA00007316"/>
    </source>
</evidence>
<keyword evidence="12 17" id="KW-1133">Transmembrane helix</keyword>
<evidence type="ECO:0000256" key="10">
    <source>
        <dbReference type="ARBA" id="ARBA00022777"/>
    </source>
</evidence>
<keyword evidence="13 17" id="KW-0472">Membrane</keyword>
<dbReference type="Pfam" id="PF02706">
    <property type="entry name" value="Wzz"/>
    <property type="match status" value="1"/>
</dbReference>
<evidence type="ECO:0000256" key="6">
    <source>
        <dbReference type="ARBA" id="ARBA00022519"/>
    </source>
</evidence>
<proteinExistence type="inferred from homology"/>
<evidence type="ECO:0000259" key="20">
    <source>
        <dbReference type="Pfam" id="PF13807"/>
    </source>
</evidence>
<evidence type="ECO:0000256" key="13">
    <source>
        <dbReference type="ARBA" id="ARBA00023136"/>
    </source>
</evidence>
<comment type="similarity">
    <text evidence="3">Belongs to the etk/wzc family.</text>
</comment>
<feature type="transmembrane region" description="Helical" evidence="17">
    <location>
        <begin position="48"/>
        <end position="73"/>
    </location>
</feature>
<dbReference type="CDD" id="cd05387">
    <property type="entry name" value="BY-kinase"/>
    <property type="match status" value="1"/>
</dbReference>
<name>A0ABZ2F1L4_METCP</name>
<feature type="domain" description="Tyrosine-protein kinase G-rich" evidence="20">
    <location>
        <begin position="462"/>
        <end position="536"/>
    </location>
</feature>
<keyword evidence="5" id="KW-1003">Cell membrane</keyword>
<evidence type="ECO:0000256" key="8">
    <source>
        <dbReference type="ARBA" id="ARBA00022692"/>
    </source>
</evidence>
<keyword evidence="16" id="KW-0175">Coiled coil</keyword>
<evidence type="ECO:0000256" key="15">
    <source>
        <dbReference type="ARBA" id="ARBA00051245"/>
    </source>
</evidence>
<evidence type="ECO:0000256" key="17">
    <source>
        <dbReference type="SAM" id="Phobius"/>
    </source>
</evidence>